<proteinExistence type="predicted"/>
<dbReference type="PANTHER" id="PTHR24113">
    <property type="entry name" value="RAN GTPASE-ACTIVATING PROTEIN 1"/>
    <property type="match status" value="1"/>
</dbReference>
<name>A0A6P2D935_9BACT</name>
<dbReference type="GO" id="GO:0005096">
    <property type="term" value="F:GTPase activator activity"/>
    <property type="evidence" value="ECO:0007669"/>
    <property type="project" value="UniProtKB-KW"/>
</dbReference>
<dbReference type="SMART" id="SM00368">
    <property type="entry name" value="LRR_RI"/>
    <property type="match status" value="3"/>
</dbReference>
<evidence type="ECO:0000256" key="1">
    <source>
        <dbReference type="ARBA" id="ARBA00022468"/>
    </source>
</evidence>
<evidence type="ECO:0000256" key="3">
    <source>
        <dbReference type="ARBA" id="ARBA00022737"/>
    </source>
</evidence>
<keyword evidence="1" id="KW-0343">GTPase activation</keyword>
<dbReference type="PRINTS" id="PR00019">
    <property type="entry name" value="LEURICHRPT"/>
</dbReference>
<keyword evidence="5" id="KW-1185">Reference proteome</keyword>
<dbReference type="PANTHER" id="PTHR24113:SF12">
    <property type="entry name" value="RAN GTPASE-ACTIVATING PROTEIN 1"/>
    <property type="match status" value="1"/>
</dbReference>
<reference evidence="4 5" key="1">
    <citation type="submission" date="2019-05" db="EMBL/GenBank/DDBJ databases">
        <authorList>
            <consortium name="Science for Life Laboratories"/>
        </authorList>
    </citation>
    <scope>NUCLEOTIDE SEQUENCE [LARGE SCALE GENOMIC DNA]</scope>
    <source>
        <strain evidence="4">Soil9</strain>
    </source>
</reference>
<dbReference type="GO" id="GO:0005829">
    <property type="term" value="C:cytosol"/>
    <property type="evidence" value="ECO:0007669"/>
    <property type="project" value="TreeGrafter"/>
</dbReference>
<dbReference type="SUPFAM" id="SSF52047">
    <property type="entry name" value="RNI-like"/>
    <property type="match status" value="1"/>
</dbReference>
<dbReference type="RefSeq" id="WP_162670343.1">
    <property type="nucleotide sequence ID" value="NZ_LR593886.1"/>
</dbReference>
<dbReference type="AlphaFoldDB" id="A0A6P2D935"/>
<dbReference type="GO" id="GO:0031267">
    <property type="term" value="F:small GTPase binding"/>
    <property type="evidence" value="ECO:0007669"/>
    <property type="project" value="TreeGrafter"/>
</dbReference>
<organism evidence="4 5">
    <name type="scientific">Gemmata massiliana</name>
    <dbReference type="NCBI Taxonomy" id="1210884"/>
    <lineage>
        <taxon>Bacteria</taxon>
        <taxon>Pseudomonadati</taxon>
        <taxon>Planctomycetota</taxon>
        <taxon>Planctomycetia</taxon>
        <taxon>Gemmatales</taxon>
        <taxon>Gemmataceae</taxon>
        <taxon>Gemmata</taxon>
    </lineage>
</organism>
<dbReference type="InterPro" id="IPR027038">
    <property type="entry name" value="RanGap"/>
</dbReference>
<gene>
    <name evidence="4" type="ORF">SOIL9_17140</name>
</gene>
<sequence>MIFQPEAFAQLVRNPFPALESLKLNNVRLRAREATQLAGAAFTTTLKELLLDNCELGVAGVEALVATRFPVLTTLDLSRNRLGSRGGIALANAAPSFLVLTTLKLWDNKLNSDAVTALADNPLLANLTELDLNSNKIGPAGAIALANSKYLKHLKTFTVDEKTVGKKGKQALLDRFGEDVISWR</sequence>
<keyword evidence="3" id="KW-0677">Repeat</keyword>
<protein>
    <submittedName>
        <fullName evidence="4">Uncharacterized protein</fullName>
    </submittedName>
</protein>
<dbReference type="Pfam" id="PF13516">
    <property type="entry name" value="LRR_6"/>
    <property type="match status" value="3"/>
</dbReference>
<evidence type="ECO:0000313" key="4">
    <source>
        <dbReference type="EMBL" id="VTR96000.1"/>
    </source>
</evidence>
<dbReference type="Gene3D" id="3.80.10.10">
    <property type="entry name" value="Ribonuclease Inhibitor"/>
    <property type="match status" value="2"/>
</dbReference>
<dbReference type="InterPro" id="IPR032675">
    <property type="entry name" value="LRR_dom_sf"/>
</dbReference>
<dbReference type="EMBL" id="LR593886">
    <property type="protein sequence ID" value="VTR96000.1"/>
    <property type="molecule type" value="Genomic_DNA"/>
</dbReference>
<dbReference type="GO" id="GO:0048471">
    <property type="term" value="C:perinuclear region of cytoplasm"/>
    <property type="evidence" value="ECO:0007669"/>
    <property type="project" value="TreeGrafter"/>
</dbReference>
<evidence type="ECO:0000256" key="2">
    <source>
        <dbReference type="ARBA" id="ARBA00022614"/>
    </source>
</evidence>
<dbReference type="Proteomes" id="UP000464178">
    <property type="component" value="Chromosome"/>
</dbReference>
<accession>A0A6P2D935</accession>
<dbReference type="GO" id="GO:0006913">
    <property type="term" value="P:nucleocytoplasmic transport"/>
    <property type="evidence" value="ECO:0007669"/>
    <property type="project" value="TreeGrafter"/>
</dbReference>
<dbReference type="KEGG" id="gms:SOIL9_17140"/>
<keyword evidence="2" id="KW-0433">Leucine-rich repeat</keyword>
<evidence type="ECO:0000313" key="5">
    <source>
        <dbReference type="Proteomes" id="UP000464178"/>
    </source>
</evidence>
<dbReference type="InterPro" id="IPR001611">
    <property type="entry name" value="Leu-rich_rpt"/>
</dbReference>